<feature type="region of interest" description="Disordered" evidence="14">
    <location>
        <begin position="70"/>
        <end position="119"/>
    </location>
</feature>
<dbReference type="InterPro" id="IPR039261">
    <property type="entry name" value="FNR_nucleotide-bd"/>
</dbReference>
<dbReference type="PROSITE" id="PS00018">
    <property type="entry name" value="EF_HAND_1"/>
    <property type="match status" value="1"/>
</dbReference>
<dbReference type="InterPro" id="IPR013121">
    <property type="entry name" value="Fe_red_NAD-bd_6"/>
</dbReference>
<keyword evidence="6 15" id="KW-0812">Transmembrane</keyword>
<evidence type="ECO:0000256" key="9">
    <source>
        <dbReference type="ARBA" id="ARBA00022837"/>
    </source>
</evidence>
<comment type="similarity">
    <text evidence="2">Belongs to the RBOH (TC 5.B.1.3) family.</text>
</comment>
<feature type="transmembrane region" description="Helical" evidence="15">
    <location>
        <begin position="412"/>
        <end position="431"/>
    </location>
</feature>
<dbReference type="GO" id="GO:0005886">
    <property type="term" value="C:plasma membrane"/>
    <property type="evidence" value="ECO:0007669"/>
    <property type="project" value="TreeGrafter"/>
</dbReference>
<dbReference type="PRINTS" id="PR00466">
    <property type="entry name" value="GP91PHOX"/>
</dbReference>
<keyword evidence="7" id="KW-0479">Metal-binding</keyword>
<evidence type="ECO:0000256" key="6">
    <source>
        <dbReference type="ARBA" id="ARBA00022692"/>
    </source>
</evidence>
<dbReference type="SUPFAM" id="SSF63380">
    <property type="entry name" value="Riboflavin synthase domain-like"/>
    <property type="match status" value="1"/>
</dbReference>
<feature type="transmembrane region" description="Helical" evidence="15">
    <location>
        <begin position="592"/>
        <end position="616"/>
    </location>
</feature>
<evidence type="ECO:0000256" key="7">
    <source>
        <dbReference type="ARBA" id="ARBA00022723"/>
    </source>
</evidence>
<dbReference type="InterPro" id="IPR013623">
    <property type="entry name" value="NADPH_Ox"/>
</dbReference>
<dbReference type="PROSITE" id="PS51384">
    <property type="entry name" value="FAD_FR"/>
    <property type="match status" value="1"/>
</dbReference>
<feature type="compositionally biased region" description="Polar residues" evidence="14">
    <location>
        <begin position="108"/>
        <end position="119"/>
    </location>
</feature>
<organism evidence="18 19">
    <name type="scientific">Linum tenue</name>
    <dbReference type="NCBI Taxonomy" id="586396"/>
    <lineage>
        <taxon>Eukaryota</taxon>
        <taxon>Viridiplantae</taxon>
        <taxon>Streptophyta</taxon>
        <taxon>Embryophyta</taxon>
        <taxon>Tracheophyta</taxon>
        <taxon>Spermatophyta</taxon>
        <taxon>Magnoliopsida</taxon>
        <taxon>eudicotyledons</taxon>
        <taxon>Gunneridae</taxon>
        <taxon>Pentapetalae</taxon>
        <taxon>rosids</taxon>
        <taxon>fabids</taxon>
        <taxon>Malpighiales</taxon>
        <taxon>Linaceae</taxon>
        <taxon>Linum</taxon>
    </lineage>
</organism>
<dbReference type="EMBL" id="CAMGYJ010000005">
    <property type="protein sequence ID" value="CAI0417058.1"/>
    <property type="molecule type" value="Genomic_DNA"/>
</dbReference>
<accession>A0AAV0K7P3</accession>
<dbReference type="AlphaFoldDB" id="A0AAV0K7P3"/>
<dbReference type="GO" id="GO:0004601">
    <property type="term" value="F:peroxidase activity"/>
    <property type="evidence" value="ECO:0007669"/>
    <property type="project" value="UniProtKB-KW"/>
</dbReference>
<evidence type="ECO:0000313" key="19">
    <source>
        <dbReference type="Proteomes" id="UP001154282"/>
    </source>
</evidence>
<keyword evidence="10" id="KW-0521">NADP</keyword>
<evidence type="ECO:0000256" key="13">
    <source>
        <dbReference type="ARBA" id="ARBA00023136"/>
    </source>
</evidence>
<dbReference type="CDD" id="cd06186">
    <property type="entry name" value="NOX_Duox_like_FAD_NADP"/>
    <property type="match status" value="1"/>
</dbReference>
<dbReference type="Pfam" id="PF01794">
    <property type="entry name" value="Ferric_reduct"/>
    <property type="match status" value="1"/>
</dbReference>
<feature type="compositionally biased region" description="Low complexity" evidence="14">
    <location>
        <begin position="18"/>
        <end position="36"/>
    </location>
</feature>
<keyword evidence="9" id="KW-0106">Calcium</keyword>
<dbReference type="InterPro" id="IPR050369">
    <property type="entry name" value="RBOH/FRE"/>
</dbReference>
<dbReference type="PANTHER" id="PTHR11972">
    <property type="entry name" value="NADPH OXIDASE"/>
    <property type="match status" value="1"/>
</dbReference>
<dbReference type="Gene3D" id="2.40.30.10">
    <property type="entry name" value="Translation factors"/>
    <property type="match status" value="1"/>
</dbReference>
<dbReference type="Proteomes" id="UP001154282">
    <property type="component" value="Unassembled WGS sequence"/>
</dbReference>
<name>A0AAV0K7P3_9ROSI</name>
<gene>
    <name evidence="18" type="ORF">LITE_LOCUS17182</name>
</gene>
<feature type="region of interest" description="Disordered" evidence="14">
    <location>
        <begin position="152"/>
        <end position="174"/>
    </location>
</feature>
<evidence type="ECO:0000256" key="8">
    <source>
        <dbReference type="ARBA" id="ARBA00022827"/>
    </source>
</evidence>
<sequence length="981" mass="111624">MKGEAKHERRWGSDSVPARAAALSSSSAGTSPVSEAMSSVAGVEEEFVEVTLDLQDDDTIILRSVEPATVINIGNGGSGSGSGGEGDESGGRELLPRSNPVSAPPSRSPTIKRSSSNKLRQFSQELKAEAVAKARQFSHELKAELRKFSWSHRASRNSSQQPQQNNNNGGSVSAGFDSALAARAMRKQRAQLDRTRSSAQKALRGLKFISNRKSQGIEAWNEVQHNFDKLAKDGYLYRSDFGQCIGMRDSKEFALELFDALGRRRRLKVEKISRDELYEFWSQITDDSFDSRLQIFFDMVDKNEDGQIGEEEVKEIIMLSASANKLSRLKEQAEEYAALIMEELDPERLGYIELWQLETLLLQKDTYLNYSQALSYTSQALSQNLQGLRRRSPIVRMRTRFLYFLGENWKRIWVLTLWIMIMVALFTWKFFQYKQKNAFKVMGYCLLTAKGAAETLKFNMALILLPVCRNTITRLRSTRLAYLVPFDDNINFHKTVAAAIVVGVILHVGNHLACDFPRLERASVVDYNLYLRNDFGDHKPSYFKLARGVEGVTGILMVIFMIIAFTLATTWFRRNLIKLPKPFNRITGFNAFWYSHHLFVIVYVLLVVHGIFLYLVHHWYQKTTWMYLSVPVLLYAGERALRFFRSGSYTVRLLKVAIYPGNVLTLQMSKPNQFRYKSGQYMFVQCPAVSPFEWHPFSITSAPGDDYLSVHIRQLGDWTQELKRVFSEACERPVAGKSGLLRADETTKKSEYSLPRLLIDGPYGAPAQDYRKYDVLLLVGLGIGATPFISILKDLLNNLVKEEQSVSDQTVKKRKNKDSISEVSRTSDVSYASTDGMRRKKALKTTNAYFYWVTREQGSFDWFKGVMNEIADQDQQGVIEMHNYLTSVYEEGDARSTLITMVQALNHAKNGVDIVSGTRVRTHFARPNWKKVLSKLSSKHCNARIGVFYCGAPVLAQELGKLCYEYNQKGSTKFDFHKEHF</sequence>
<evidence type="ECO:0000256" key="2">
    <source>
        <dbReference type="ARBA" id="ARBA00007975"/>
    </source>
</evidence>
<dbReference type="CDD" id="cd00051">
    <property type="entry name" value="EFh"/>
    <property type="match status" value="1"/>
</dbReference>
<dbReference type="FunFam" id="1.10.238.10:FF:000049">
    <property type="entry name" value="Respiratory burst oxidase homolog A"/>
    <property type="match status" value="1"/>
</dbReference>
<feature type="domain" description="FAD-binding FR-type" evidence="17">
    <location>
        <begin position="646"/>
        <end position="769"/>
    </location>
</feature>
<feature type="compositionally biased region" description="Gly residues" evidence="14">
    <location>
        <begin position="74"/>
        <end position="84"/>
    </location>
</feature>
<keyword evidence="11 15" id="KW-1133">Transmembrane helix</keyword>
<evidence type="ECO:0000256" key="4">
    <source>
        <dbReference type="ARBA" id="ARBA00022559"/>
    </source>
</evidence>
<feature type="transmembrane region" description="Helical" evidence="15">
    <location>
        <begin position="551"/>
        <end position="572"/>
    </location>
</feature>
<dbReference type="InterPro" id="IPR013130">
    <property type="entry name" value="Fe3_Rdtase_TM_dom"/>
</dbReference>
<dbReference type="PROSITE" id="PS50222">
    <property type="entry name" value="EF_HAND_2"/>
    <property type="match status" value="1"/>
</dbReference>
<evidence type="ECO:0000259" key="16">
    <source>
        <dbReference type="PROSITE" id="PS50222"/>
    </source>
</evidence>
<dbReference type="InterPro" id="IPR017938">
    <property type="entry name" value="Riboflavin_synthase-like_b-brl"/>
</dbReference>
<dbReference type="Gene3D" id="1.10.238.10">
    <property type="entry name" value="EF-hand"/>
    <property type="match status" value="1"/>
</dbReference>
<dbReference type="GO" id="GO:0016174">
    <property type="term" value="F:NAD(P)H oxidase H2O2-forming activity"/>
    <property type="evidence" value="ECO:0007669"/>
    <property type="project" value="TreeGrafter"/>
</dbReference>
<dbReference type="InterPro" id="IPR018247">
    <property type="entry name" value="EF_Hand_1_Ca_BS"/>
</dbReference>
<feature type="transmembrane region" description="Helical" evidence="15">
    <location>
        <begin position="775"/>
        <end position="792"/>
    </location>
</feature>
<evidence type="ECO:0000256" key="11">
    <source>
        <dbReference type="ARBA" id="ARBA00022989"/>
    </source>
</evidence>
<keyword evidence="4" id="KW-0575">Peroxidase</keyword>
<keyword evidence="13 15" id="KW-0472">Membrane</keyword>
<evidence type="ECO:0000256" key="1">
    <source>
        <dbReference type="ARBA" id="ARBA00004141"/>
    </source>
</evidence>
<keyword evidence="19" id="KW-1185">Reference proteome</keyword>
<dbReference type="FunFam" id="2.40.30.10:FF:000019">
    <property type="entry name" value="Respiratory burst oxidase homolog A"/>
    <property type="match status" value="1"/>
</dbReference>
<evidence type="ECO:0000256" key="3">
    <source>
        <dbReference type="ARBA" id="ARBA00022553"/>
    </source>
</evidence>
<dbReference type="SUPFAM" id="SSF47473">
    <property type="entry name" value="EF-hand"/>
    <property type="match status" value="1"/>
</dbReference>
<evidence type="ECO:0000256" key="10">
    <source>
        <dbReference type="ARBA" id="ARBA00022857"/>
    </source>
</evidence>
<feature type="domain" description="EF-hand" evidence="16">
    <location>
        <begin position="288"/>
        <end position="323"/>
    </location>
</feature>
<dbReference type="InterPro" id="IPR013112">
    <property type="entry name" value="FAD-bd_8"/>
</dbReference>
<evidence type="ECO:0000256" key="14">
    <source>
        <dbReference type="SAM" id="MobiDB-lite"/>
    </source>
</evidence>
<comment type="caution">
    <text evidence="18">The sequence shown here is derived from an EMBL/GenBank/DDBJ whole genome shotgun (WGS) entry which is preliminary data.</text>
</comment>
<dbReference type="Pfam" id="PF08030">
    <property type="entry name" value="NAD_binding_6"/>
    <property type="match status" value="1"/>
</dbReference>
<keyword evidence="8" id="KW-0274">FAD</keyword>
<keyword evidence="3" id="KW-0597">Phosphoprotein</keyword>
<dbReference type="SUPFAM" id="SSF52343">
    <property type="entry name" value="Ferredoxin reductase-like, C-terminal NADP-linked domain"/>
    <property type="match status" value="1"/>
</dbReference>
<dbReference type="FunFam" id="3.40.50.80:FF:000007">
    <property type="entry name" value="Respiratory burst oxidase protein A"/>
    <property type="match status" value="1"/>
</dbReference>
<protein>
    <submittedName>
        <fullName evidence="18">Uncharacterized protein</fullName>
    </submittedName>
</protein>
<proteinExistence type="inferred from homology"/>
<dbReference type="InterPro" id="IPR002048">
    <property type="entry name" value="EF_hand_dom"/>
</dbReference>
<keyword evidence="5" id="KW-0285">Flavoprotein</keyword>
<dbReference type="InterPro" id="IPR017927">
    <property type="entry name" value="FAD-bd_FR_type"/>
</dbReference>
<reference evidence="18" key="1">
    <citation type="submission" date="2022-08" db="EMBL/GenBank/DDBJ databases">
        <authorList>
            <person name="Gutierrez-Valencia J."/>
        </authorList>
    </citation>
    <scope>NUCLEOTIDE SEQUENCE</scope>
</reference>
<evidence type="ECO:0000256" key="15">
    <source>
        <dbReference type="SAM" id="Phobius"/>
    </source>
</evidence>
<evidence type="ECO:0000313" key="18">
    <source>
        <dbReference type="EMBL" id="CAI0417058.1"/>
    </source>
</evidence>
<dbReference type="Gene3D" id="3.40.50.80">
    <property type="entry name" value="Nucleotide-binding domain of ferredoxin-NADP reductase (FNR) module"/>
    <property type="match status" value="1"/>
</dbReference>
<evidence type="ECO:0000259" key="17">
    <source>
        <dbReference type="PROSITE" id="PS51384"/>
    </source>
</evidence>
<dbReference type="SFLD" id="SFLDG01169">
    <property type="entry name" value="NADPH_oxidase_subgroup_(NOX)"/>
    <property type="match status" value="1"/>
</dbReference>
<comment type="subcellular location">
    <subcellularLocation>
        <location evidence="1">Membrane</location>
        <topology evidence="1">Multi-pass membrane protein</topology>
    </subcellularLocation>
</comment>
<dbReference type="InterPro" id="IPR011992">
    <property type="entry name" value="EF-hand-dom_pair"/>
</dbReference>
<feature type="compositionally biased region" description="Basic and acidic residues" evidence="14">
    <location>
        <begin position="1"/>
        <end position="12"/>
    </location>
</feature>
<feature type="region of interest" description="Disordered" evidence="14">
    <location>
        <begin position="1"/>
        <end position="40"/>
    </location>
</feature>
<evidence type="ECO:0000256" key="5">
    <source>
        <dbReference type="ARBA" id="ARBA00022630"/>
    </source>
</evidence>
<dbReference type="PANTHER" id="PTHR11972:SF153">
    <property type="entry name" value="SUPEROXIDE-GENERATING NADPH OXIDASE HEAVY CHAIN SUBUNIT A"/>
    <property type="match status" value="1"/>
</dbReference>
<evidence type="ECO:0000256" key="12">
    <source>
        <dbReference type="ARBA" id="ARBA00023002"/>
    </source>
</evidence>
<feature type="compositionally biased region" description="Low complexity" evidence="14">
    <location>
        <begin position="156"/>
        <end position="173"/>
    </location>
</feature>
<keyword evidence="12" id="KW-0560">Oxidoreductase</keyword>
<dbReference type="GO" id="GO:0005509">
    <property type="term" value="F:calcium ion binding"/>
    <property type="evidence" value="ECO:0007669"/>
    <property type="project" value="InterPro"/>
</dbReference>
<dbReference type="InterPro" id="IPR000778">
    <property type="entry name" value="Cyt_b245_heavy_chain"/>
</dbReference>
<dbReference type="Pfam" id="PF08022">
    <property type="entry name" value="FAD_binding_8"/>
    <property type="match status" value="1"/>
</dbReference>
<dbReference type="Pfam" id="PF08414">
    <property type="entry name" value="NADPH_Ox"/>
    <property type="match status" value="1"/>
</dbReference>